<evidence type="ECO:0000256" key="5">
    <source>
        <dbReference type="SAM" id="Phobius"/>
    </source>
</evidence>
<dbReference type="OrthoDB" id="5006039at2"/>
<dbReference type="Pfam" id="PF07291">
    <property type="entry name" value="MauE"/>
    <property type="match status" value="1"/>
</dbReference>
<feature type="domain" description="Methylamine utilisation protein MauE" evidence="6">
    <location>
        <begin position="5"/>
        <end position="132"/>
    </location>
</feature>
<accession>A0A6H9WCA9</accession>
<keyword evidence="4 5" id="KW-0472">Membrane</keyword>
<keyword evidence="2 5" id="KW-0812">Transmembrane</keyword>
<dbReference type="RefSeq" id="WP_158029508.1">
    <property type="nucleotide sequence ID" value="NZ_BMHG01000001.1"/>
</dbReference>
<keyword evidence="3 5" id="KW-1133">Transmembrane helix</keyword>
<evidence type="ECO:0000256" key="1">
    <source>
        <dbReference type="ARBA" id="ARBA00004141"/>
    </source>
</evidence>
<dbReference type="InterPro" id="IPR009908">
    <property type="entry name" value="Methylamine_util_MauE"/>
</dbReference>
<keyword evidence="8" id="KW-1185">Reference proteome</keyword>
<organism evidence="7 8">
    <name type="scientific">Pseudoclavibacter endophyticus</name>
    <dbReference type="NCBI Taxonomy" id="1778590"/>
    <lineage>
        <taxon>Bacteria</taxon>
        <taxon>Bacillati</taxon>
        <taxon>Actinomycetota</taxon>
        <taxon>Actinomycetes</taxon>
        <taxon>Micrococcales</taxon>
        <taxon>Microbacteriaceae</taxon>
        <taxon>Pseudoclavibacter</taxon>
    </lineage>
</organism>
<evidence type="ECO:0000256" key="3">
    <source>
        <dbReference type="ARBA" id="ARBA00022989"/>
    </source>
</evidence>
<name>A0A6H9WCA9_9MICO</name>
<protein>
    <recommendedName>
        <fullName evidence="6">Methylamine utilisation protein MauE domain-containing protein</fullName>
    </recommendedName>
</protein>
<dbReference type="AlphaFoldDB" id="A0A6H9WCA9"/>
<dbReference type="Proteomes" id="UP000431744">
    <property type="component" value="Unassembled WGS sequence"/>
</dbReference>
<dbReference type="GO" id="GO:0030416">
    <property type="term" value="P:methylamine metabolic process"/>
    <property type="evidence" value="ECO:0007669"/>
    <property type="project" value="InterPro"/>
</dbReference>
<evidence type="ECO:0000313" key="8">
    <source>
        <dbReference type="Proteomes" id="UP000431744"/>
    </source>
</evidence>
<reference evidence="7 8" key="1">
    <citation type="submission" date="2019-09" db="EMBL/GenBank/DDBJ databases">
        <title>Phylogeny of genus Pseudoclavibacter and closely related genus.</title>
        <authorList>
            <person name="Li Y."/>
        </authorList>
    </citation>
    <scope>NUCLEOTIDE SEQUENCE [LARGE SCALE GENOMIC DNA]</scope>
    <source>
        <strain evidence="7 8">EGI 60007</strain>
    </source>
</reference>
<dbReference type="UniPathway" id="UPA00895"/>
<dbReference type="GO" id="GO:0016020">
    <property type="term" value="C:membrane"/>
    <property type="evidence" value="ECO:0007669"/>
    <property type="project" value="UniProtKB-SubCell"/>
</dbReference>
<comment type="subcellular location">
    <subcellularLocation>
        <location evidence="1">Membrane</location>
        <topology evidence="1">Multi-pass membrane protein</topology>
    </subcellularLocation>
</comment>
<evidence type="ECO:0000256" key="4">
    <source>
        <dbReference type="ARBA" id="ARBA00023136"/>
    </source>
</evidence>
<sequence length="159" mass="17186">MLTPVWLICTAALAVVLGYAGIAKIRSPRSVDRAFRDLAVHPLLARPWMRRALPYAEIALAVALLAAWGWASIVTAVCAALLMAAYLVLIARAVMQREDVVCNCFGGNGDRPVNGWTLMRNLALMVAAALALEAVLLDSATRGAPWPVLAFEWLTLRFG</sequence>
<gene>
    <name evidence="7" type="ORF">F8O04_11480</name>
</gene>
<evidence type="ECO:0000313" key="7">
    <source>
        <dbReference type="EMBL" id="KAB1648313.1"/>
    </source>
</evidence>
<evidence type="ECO:0000259" key="6">
    <source>
        <dbReference type="Pfam" id="PF07291"/>
    </source>
</evidence>
<feature type="transmembrane region" description="Helical" evidence="5">
    <location>
        <begin position="58"/>
        <end position="89"/>
    </location>
</feature>
<proteinExistence type="predicted"/>
<comment type="caution">
    <text evidence="7">The sequence shown here is derived from an EMBL/GenBank/DDBJ whole genome shotgun (WGS) entry which is preliminary data.</text>
</comment>
<dbReference type="EMBL" id="WBJY01000002">
    <property type="protein sequence ID" value="KAB1648313.1"/>
    <property type="molecule type" value="Genomic_DNA"/>
</dbReference>
<evidence type="ECO:0000256" key="2">
    <source>
        <dbReference type="ARBA" id="ARBA00022692"/>
    </source>
</evidence>